<dbReference type="Pfam" id="PF00085">
    <property type="entry name" value="Thioredoxin"/>
    <property type="match status" value="1"/>
</dbReference>
<proteinExistence type="predicted"/>
<gene>
    <name evidence="6" type="primary">trxA</name>
    <name evidence="6" type="ORF">D5R95_00960</name>
</gene>
<dbReference type="NCBIfam" id="TIGR01068">
    <property type="entry name" value="thioredoxin"/>
    <property type="match status" value="1"/>
</dbReference>
<dbReference type="AlphaFoldDB" id="A0A3R7YJQ9"/>
<dbReference type="PRINTS" id="PR00421">
    <property type="entry name" value="THIOREDOXIN"/>
</dbReference>
<comment type="caution">
    <text evidence="6">The sequence shown here is derived from an EMBL/GenBank/DDBJ whole genome shotgun (WGS) entry which is preliminary data.</text>
</comment>
<dbReference type="RefSeq" id="WP_259133164.1">
    <property type="nucleotide sequence ID" value="NZ_JANUCS010000001.1"/>
</dbReference>
<evidence type="ECO:0000256" key="1">
    <source>
        <dbReference type="ARBA" id="ARBA00022448"/>
    </source>
</evidence>
<dbReference type="GO" id="GO:0015035">
    <property type="term" value="F:protein-disulfide reductase activity"/>
    <property type="evidence" value="ECO:0007669"/>
    <property type="project" value="InterPro"/>
</dbReference>
<dbReference type="Proteomes" id="UP000284763">
    <property type="component" value="Unassembled WGS sequence"/>
</dbReference>
<dbReference type="SUPFAM" id="SSF52833">
    <property type="entry name" value="Thioredoxin-like"/>
    <property type="match status" value="1"/>
</dbReference>
<dbReference type="InterPro" id="IPR036249">
    <property type="entry name" value="Thioredoxin-like_sf"/>
</dbReference>
<dbReference type="CDD" id="cd02947">
    <property type="entry name" value="TRX_family"/>
    <property type="match status" value="1"/>
</dbReference>
<reference evidence="6 7" key="1">
    <citation type="submission" date="2018-08" db="EMBL/GenBank/DDBJ databases">
        <title>The metabolism and importance of syntrophic acetate oxidation coupled to methane or sulfide production in haloalkaline environments.</title>
        <authorList>
            <person name="Timmers P.H.A."/>
            <person name="Vavourakis C.D."/>
            <person name="Sorokin D.Y."/>
            <person name="Sinninghe Damste J.S."/>
            <person name="Muyzer G."/>
            <person name="Stams A.J.M."/>
            <person name="Plugge C.M."/>
        </authorList>
    </citation>
    <scope>NUCLEOTIDE SEQUENCE [LARGE SCALE GENOMIC DNA]</scope>
    <source>
        <strain evidence="6">MSAO_Arc3</strain>
    </source>
</reference>
<evidence type="ECO:0000313" key="7">
    <source>
        <dbReference type="Proteomes" id="UP000284763"/>
    </source>
</evidence>
<dbReference type="InterPro" id="IPR017937">
    <property type="entry name" value="Thioredoxin_CS"/>
</dbReference>
<accession>A0A3R7YJQ9</accession>
<dbReference type="PROSITE" id="PS00194">
    <property type="entry name" value="THIOREDOXIN_1"/>
    <property type="match status" value="1"/>
</dbReference>
<dbReference type="InterPro" id="IPR005746">
    <property type="entry name" value="Thioredoxin"/>
</dbReference>
<dbReference type="GO" id="GO:0005737">
    <property type="term" value="C:cytoplasm"/>
    <property type="evidence" value="ECO:0007669"/>
    <property type="project" value="TreeGrafter"/>
</dbReference>
<dbReference type="PANTHER" id="PTHR45663">
    <property type="entry name" value="GEO12009P1"/>
    <property type="match status" value="1"/>
</dbReference>
<evidence type="ECO:0000256" key="2">
    <source>
        <dbReference type="ARBA" id="ARBA00022982"/>
    </source>
</evidence>
<sequence length="136" mass="15293">MDEIEKIREKKLQELKESLENKQQKESYSEPINVNDADVDQKINENQVVVIDCWAPWCGPCKTISPVIDRLAARYAGKILFCKLNVDQNKSTAMKYGINSIPTILIFKNSKLVDKVIGAVPENSLTNKLDSLIAQG</sequence>
<organism evidence="6 7">
    <name type="scientific">Methanosalsum natronophilum</name>
    <dbReference type="NCBI Taxonomy" id="768733"/>
    <lineage>
        <taxon>Archaea</taxon>
        <taxon>Methanobacteriati</taxon>
        <taxon>Methanobacteriota</taxon>
        <taxon>Stenosarchaea group</taxon>
        <taxon>Methanomicrobia</taxon>
        <taxon>Methanosarcinales</taxon>
        <taxon>Methanosarcinaceae</taxon>
        <taxon>Methanosalsum</taxon>
    </lineage>
</organism>
<dbReference type="InterPro" id="IPR013766">
    <property type="entry name" value="Thioredoxin_domain"/>
</dbReference>
<dbReference type="PROSITE" id="PS51352">
    <property type="entry name" value="THIOREDOXIN_2"/>
    <property type="match status" value="1"/>
</dbReference>
<keyword evidence="1" id="KW-0813">Transport</keyword>
<dbReference type="EMBL" id="QZAB01000071">
    <property type="protein sequence ID" value="RQD91678.1"/>
    <property type="molecule type" value="Genomic_DNA"/>
</dbReference>
<dbReference type="FunFam" id="3.40.30.10:FF:000001">
    <property type="entry name" value="Thioredoxin"/>
    <property type="match status" value="1"/>
</dbReference>
<evidence type="ECO:0000256" key="4">
    <source>
        <dbReference type="ARBA" id="ARBA00023284"/>
    </source>
</evidence>
<keyword evidence="4" id="KW-0676">Redox-active center</keyword>
<keyword evidence="2" id="KW-0249">Electron transport</keyword>
<keyword evidence="3" id="KW-1015">Disulfide bond</keyword>
<evidence type="ECO:0000256" key="3">
    <source>
        <dbReference type="ARBA" id="ARBA00023157"/>
    </source>
</evidence>
<protein>
    <submittedName>
        <fullName evidence="6">Thioredoxin</fullName>
    </submittedName>
</protein>
<dbReference type="Gene3D" id="3.40.30.10">
    <property type="entry name" value="Glutaredoxin"/>
    <property type="match status" value="1"/>
</dbReference>
<feature type="domain" description="Thioredoxin" evidence="5">
    <location>
        <begin position="1"/>
        <end position="134"/>
    </location>
</feature>
<dbReference type="PANTHER" id="PTHR45663:SF11">
    <property type="entry name" value="GEO12009P1"/>
    <property type="match status" value="1"/>
</dbReference>
<evidence type="ECO:0000259" key="5">
    <source>
        <dbReference type="PROSITE" id="PS51352"/>
    </source>
</evidence>
<evidence type="ECO:0000313" key="6">
    <source>
        <dbReference type="EMBL" id="RQD91678.1"/>
    </source>
</evidence>
<name>A0A3R7YJQ9_9EURY</name>